<evidence type="ECO:0000313" key="13">
    <source>
        <dbReference type="Proteomes" id="UP000054988"/>
    </source>
</evidence>
<protein>
    <recommendedName>
        <fullName evidence="9">mRNA export factor GLE1</fullName>
    </recommendedName>
    <alternativeName>
        <fullName evidence="10">Nucleoporin GLE1</fullName>
    </alternativeName>
</protein>
<comment type="caution">
    <text evidence="12">The sequence shown here is derived from an EMBL/GenBank/DDBJ whole genome shotgun (WGS) entry which is preliminary data.</text>
</comment>
<feature type="compositionally biased region" description="Basic and acidic residues" evidence="11">
    <location>
        <begin position="145"/>
        <end position="155"/>
    </location>
</feature>
<dbReference type="PANTHER" id="PTHR12960">
    <property type="entry name" value="GLE-1-RELATED"/>
    <property type="match status" value="1"/>
</dbReference>
<dbReference type="InterPro" id="IPR012476">
    <property type="entry name" value="GLE1"/>
</dbReference>
<dbReference type="InterPro" id="IPR038506">
    <property type="entry name" value="GLE1-like_sf"/>
</dbReference>
<dbReference type="GO" id="GO:0005543">
    <property type="term" value="F:phospholipid binding"/>
    <property type="evidence" value="ECO:0007669"/>
    <property type="project" value="TreeGrafter"/>
</dbReference>
<feature type="region of interest" description="Disordered" evidence="11">
    <location>
        <begin position="1"/>
        <end position="95"/>
    </location>
</feature>
<feature type="compositionally biased region" description="Low complexity" evidence="11">
    <location>
        <begin position="1"/>
        <end position="14"/>
    </location>
</feature>
<accession>A0A0W0FWA1</accession>
<evidence type="ECO:0000256" key="4">
    <source>
        <dbReference type="ARBA" id="ARBA00022816"/>
    </source>
</evidence>
<comment type="subcellular location">
    <subcellularLocation>
        <location evidence="1">Nucleus</location>
        <location evidence="1">Nuclear pore complex</location>
    </subcellularLocation>
</comment>
<keyword evidence="7" id="KW-0906">Nuclear pore complex</keyword>
<feature type="compositionally biased region" description="Basic and acidic residues" evidence="11">
    <location>
        <begin position="209"/>
        <end position="293"/>
    </location>
</feature>
<dbReference type="GO" id="GO:0015031">
    <property type="term" value="P:protein transport"/>
    <property type="evidence" value="ECO:0007669"/>
    <property type="project" value="UniProtKB-KW"/>
</dbReference>
<keyword evidence="8" id="KW-0539">Nucleus</keyword>
<organism evidence="12 13">
    <name type="scientific">Moniliophthora roreri</name>
    <name type="common">Frosty pod rot fungus</name>
    <name type="synonym">Monilia roreri</name>
    <dbReference type="NCBI Taxonomy" id="221103"/>
    <lineage>
        <taxon>Eukaryota</taxon>
        <taxon>Fungi</taxon>
        <taxon>Dikarya</taxon>
        <taxon>Basidiomycota</taxon>
        <taxon>Agaricomycotina</taxon>
        <taxon>Agaricomycetes</taxon>
        <taxon>Agaricomycetidae</taxon>
        <taxon>Agaricales</taxon>
        <taxon>Marasmiineae</taxon>
        <taxon>Marasmiaceae</taxon>
        <taxon>Moniliophthora</taxon>
    </lineage>
</organism>
<feature type="compositionally biased region" description="Basic residues" evidence="11">
    <location>
        <begin position="15"/>
        <end position="32"/>
    </location>
</feature>
<feature type="compositionally biased region" description="Low complexity" evidence="11">
    <location>
        <begin position="48"/>
        <end position="77"/>
    </location>
</feature>
<evidence type="ECO:0000256" key="8">
    <source>
        <dbReference type="ARBA" id="ARBA00023242"/>
    </source>
</evidence>
<dbReference type="EMBL" id="LATX01001568">
    <property type="protein sequence ID" value="KTB40578.1"/>
    <property type="molecule type" value="Genomic_DNA"/>
</dbReference>
<evidence type="ECO:0000256" key="1">
    <source>
        <dbReference type="ARBA" id="ARBA00004567"/>
    </source>
</evidence>
<keyword evidence="3" id="KW-0813">Transport</keyword>
<evidence type="ECO:0000256" key="5">
    <source>
        <dbReference type="ARBA" id="ARBA00022927"/>
    </source>
</evidence>
<dbReference type="Gene3D" id="1.25.40.510">
    <property type="entry name" value="GLE1-like"/>
    <property type="match status" value="1"/>
</dbReference>
<proteinExistence type="inferred from homology"/>
<dbReference type="GO" id="GO:0000822">
    <property type="term" value="F:inositol hexakisphosphate binding"/>
    <property type="evidence" value="ECO:0007669"/>
    <property type="project" value="TreeGrafter"/>
</dbReference>
<keyword evidence="5" id="KW-0653">Protein transport</keyword>
<name>A0A0W0FWA1_MONRR</name>
<dbReference type="GO" id="GO:0031369">
    <property type="term" value="F:translation initiation factor binding"/>
    <property type="evidence" value="ECO:0007669"/>
    <property type="project" value="TreeGrafter"/>
</dbReference>
<dbReference type="GO" id="GO:0005737">
    <property type="term" value="C:cytoplasm"/>
    <property type="evidence" value="ECO:0007669"/>
    <property type="project" value="TreeGrafter"/>
</dbReference>
<evidence type="ECO:0000313" key="12">
    <source>
        <dbReference type="EMBL" id="KTB40578.1"/>
    </source>
</evidence>
<evidence type="ECO:0000256" key="9">
    <source>
        <dbReference type="ARBA" id="ARBA00026227"/>
    </source>
</evidence>
<evidence type="ECO:0000256" key="3">
    <source>
        <dbReference type="ARBA" id="ARBA00022448"/>
    </source>
</evidence>
<feature type="region of interest" description="Disordered" evidence="11">
    <location>
        <begin position="129"/>
        <end position="160"/>
    </location>
</feature>
<evidence type="ECO:0000256" key="11">
    <source>
        <dbReference type="SAM" id="MobiDB-lite"/>
    </source>
</evidence>
<reference evidence="12 13" key="1">
    <citation type="submission" date="2015-12" db="EMBL/GenBank/DDBJ databases">
        <title>Draft genome sequence of Moniliophthora roreri, the causal agent of frosty pod rot of cacao.</title>
        <authorList>
            <person name="Aime M.C."/>
            <person name="Diaz-Valderrama J.R."/>
            <person name="Kijpornyongpan T."/>
            <person name="Phillips-Mora W."/>
        </authorList>
    </citation>
    <scope>NUCLEOTIDE SEQUENCE [LARGE SCALE GENOMIC DNA]</scope>
    <source>
        <strain evidence="12 13">MCA 2952</strain>
    </source>
</reference>
<sequence length="594" mass="68085">MRFSAPRSISPSPVRRSKAKRKAQTVAPKRHTSTFGLNSSSDDDDSNSSDSAYDSESAESTSSSSDSDSFCYASESEVPPEPKSPRLSLRSAKEQRYVEDTVAAIRLRTRHHDPYEEWEREMRKDSLRVARKEHGDRQSQFYAKQADHQSQESRRLNSIHEQQQLEVTNLLEKLRLQQQESEGKLRDAWRQRDKALWDRIESGIKLDQDKARAKFEEERRIREAEERRRREEEERRQAEEKRKREEEERKRKEAEEERKKKEEEEQREREEREAREREAKENAEKLQAEEAARKQTGMMTPEDDWAMARKHLNMAKVQGTRIAKADPAMKSMYLAGRRQITPKVGQVTNDPEAITRVSSQLVRILVPALGSYIPPVYTALLSALAKAFILQAETEVTAEKKSAEPLAQVAFNCLDTLEGFPEVFFARIVQRIGGWPIPVVTPNEDYDGRKWKDVAERRKVMGYKEDEGASEYMDRVSGVMRLYFAILKIIPTRKPLKGMWQMPRVWTWIARLTSNKALLGSVVGAQVLYVALEVLGADAKQIWGKQFIKLLALIYEGATTGLGNDKLMGGDSPEGIGARNRVKIAVENIMSGSS</sequence>
<dbReference type="eggNOG" id="KOG2412">
    <property type="taxonomic scope" value="Eukaryota"/>
</dbReference>
<evidence type="ECO:0000256" key="7">
    <source>
        <dbReference type="ARBA" id="ARBA00023132"/>
    </source>
</evidence>
<comment type="similarity">
    <text evidence="2">Belongs to the GLE1 family.</text>
</comment>
<keyword evidence="6" id="KW-0811">Translocation</keyword>
<dbReference type="GO" id="GO:0044614">
    <property type="term" value="C:nuclear pore cytoplasmic filaments"/>
    <property type="evidence" value="ECO:0007669"/>
    <property type="project" value="TreeGrafter"/>
</dbReference>
<dbReference type="AlphaFoldDB" id="A0A0W0FWA1"/>
<gene>
    <name evidence="12" type="ORF">WG66_6826</name>
</gene>
<evidence type="ECO:0000256" key="2">
    <source>
        <dbReference type="ARBA" id="ARBA00011056"/>
    </source>
</evidence>
<dbReference type="PANTHER" id="PTHR12960:SF0">
    <property type="entry name" value="MRNA EXPORT FACTOR GLE1"/>
    <property type="match status" value="1"/>
</dbReference>
<dbReference type="GO" id="GO:0016973">
    <property type="term" value="P:poly(A)+ mRNA export from nucleus"/>
    <property type="evidence" value="ECO:0007669"/>
    <property type="project" value="InterPro"/>
</dbReference>
<dbReference type="Pfam" id="PF07817">
    <property type="entry name" value="GLE1"/>
    <property type="match status" value="1"/>
</dbReference>
<evidence type="ECO:0000256" key="10">
    <source>
        <dbReference type="ARBA" id="ARBA00029983"/>
    </source>
</evidence>
<evidence type="ECO:0000256" key="6">
    <source>
        <dbReference type="ARBA" id="ARBA00023010"/>
    </source>
</evidence>
<dbReference type="Proteomes" id="UP000054988">
    <property type="component" value="Unassembled WGS sequence"/>
</dbReference>
<keyword evidence="4" id="KW-0509">mRNA transport</keyword>
<feature type="region of interest" description="Disordered" evidence="11">
    <location>
        <begin position="209"/>
        <end position="298"/>
    </location>
</feature>